<keyword evidence="3" id="KW-0547">Nucleotide-binding</keyword>
<dbReference type="EC" id="6.3.2.4" evidence="5"/>
<evidence type="ECO:0000259" key="4">
    <source>
        <dbReference type="PROSITE" id="PS50975"/>
    </source>
</evidence>
<dbReference type="GO" id="GO:0008716">
    <property type="term" value="F:D-alanine-D-alanine ligase activity"/>
    <property type="evidence" value="ECO:0007669"/>
    <property type="project" value="UniProtKB-EC"/>
</dbReference>
<dbReference type="AlphaFoldDB" id="D2QXW4"/>
<dbReference type="PANTHER" id="PTHR23132">
    <property type="entry name" value="D-ALANINE--D-ALANINE LIGASE"/>
    <property type="match status" value="1"/>
</dbReference>
<evidence type="ECO:0000256" key="1">
    <source>
        <dbReference type="ARBA" id="ARBA00010871"/>
    </source>
</evidence>
<protein>
    <submittedName>
        <fullName evidence="5">D-alanine--D-alanine ligase</fullName>
        <ecNumber evidence="5">6.3.2.4</ecNumber>
    </submittedName>
</protein>
<keyword evidence="2 5" id="KW-0436">Ligase</keyword>
<dbReference type="EMBL" id="CP001848">
    <property type="protein sequence ID" value="ADB18041.1"/>
    <property type="molecule type" value="Genomic_DNA"/>
</dbReference>
<dbReference type="InterPro" id="IPR011095">
    <property type="entry name" value="Dala_Dala_lig_C"/>
</dbReference>
<evidence type="ECO:0000313" key="5">
    <source>
        <dbReference type="EMBL" id="ADB18041.1"/>
    </source>
</evidence>
<dbReference type="PANTHER" id="PTHR23132:SF23">
    <property type="entry name" value="D-ALANINE--D-ALANINE LIGASE B"/>
    <property type="match status" value="1"/>
</dbReference>
<dbReference type="InterPro" id="IPR011761">
    <property type="entry name" value="ATP-grasp"/>
</dbReference>
<gene>
    <name evidence="5" type="ordered locus">Psta_3377</name>
</gene>
<proteinExistence type="inferred from homology"/>
<feature type="domain" description="ATP-grasp" evidence="4">
    <location>
        <begin position="113"/>
        <end position="320"/>
    </location>
</feature>
<dbReference type="Gene3D" id="3.30.1490.20">
    <property type="entry name" value="ATP-grasp fold, A domain"/>
    <property type="match status" value="1"/>
</dbReference>
<sequence length="342" mass="37327">MRIGITYDLRSEYVALGMSLDDAAEFDRDDTIVHLEQALAELGHTSDRIGSARALMARLTAGDDWDLVLNIAEGIEGMGREAQVPAILDVYGIPYTFSDPLVMSLTLHKGLTKQVLAAAGLPTAPFAVISKLEDLEGLTLPYPLFAKPIAEGTSKGVTSLSKVTSPEALRAICEHLLREHQQSVLVETYLDGREFTTGLLGEGVSTRVLGSLEIKLRSDSDQVGYTYRNKENCEELIIYDLIRPADDPLVKEVEALSLATWKTLGCRDAGRVDIRCDSLGKPYLLEVNPLAGLHPEHSDLPMLATKIGMTYTELIGAIIACATPRVAASRQSKARRLPRKQL</sequence>
<evidence type="ECO:0000256" key="3">
    <source>
        <dbReference type="PROSITE-ProRule" id="PRU00409"/>
    </source>
</evidence>
<accession>D2QXW4</accession>
<dbReference type="GO" id="GO:0046872">
    <property type="term" value="F:metal ion binding"/>
    <property type="evidence" value="ECO:0007669"/>
    <property type="project" value="InterPro"/>
</dbReference>
<dbReference type="HOGENOM" id="CLU_039268_2_1_0"/>
<organism evidence="5 6">
    <name type="scientific">Pirellula staleyi (strain ATCC 27377 / DSM 6068 / ICPB 4128)</name>
    <name type="common">Pirella staleyi</name>
    <dbReference type="NCBI Taxonomy" id="530564"/>
    <lineage>
        <taxon>Bacteria</taxon>
        <taxon>Pseudomonadati</taxon>
        <taxon>Planctomycetota</taxon>
        <taxon>Planctomycetia</taxon>
        <taxon>Pirellulales</taxon>
        <taxon>Pirellulaceae</taxon>
        <taxon>Pirellula</taxon>
    </lineage>
</organism>
<keyword evidence="6" id="KW-1185">Reference proteome</keyword>
<name>D2QXW4_PIRSD</name>
<evidence type="ECO:0000256" key="2">
    <source>
        <dbReference type="ARBA" id="ARBA00022598"/>
    </source>
</evidence>
<dbReference type="KEGG" id="psl:Psta_3377"/>
<keyword evidence="3" id="KW-0067">ATP-binding</keyword>
<dbReference type="PROSITE" id="PS50975">
    <property type="entry name" value="ATP_GRASP"/>
    <property type="match status" value="1"/>
</dbReference>
<dbReference type="Proteomes" id="UP000001887">
    <property type="component" value="Chromosome"/>
</dbReference>
<dbReference type="eggNOG" id="COG1181">
    <property type="taxonomic scope" value="Bacteria"/>
</dbReference>
<dbReference type="SUPFAM" id="SSF56059">
    <property type="entry name" value="Glutathione synthetase ATP-binding domain-like"/>
    <property type="match status" value="1"/>
</dbReference>
<dbReference type="InterPro" id="IPR013815">
    <property type="entry name" value="ATP_grasp_subdomain_1"/>
</dbReference>
<dbReference type="OrthoDB" id="9813261at2"/>
<comment type="similarity">
    <text evidence="1">Belongs to the D-alanine--D-alanine ligase family.</text>
</comment>
<dbReference type="Gene3D" id="3.30.470.20">
    <property type="entry name" value="ATP-grasp fold, B domain"/>
    <property type="match status" value="1"/>
</dbReference>
<dbReference type="Pfam" id="PF07478">
    <property type="entry name" value="Dala_Dala_lig_C"/>
    <property type="match status" value="1"/>
</dbReference>
<reference evidence="5 6" key="1">
    <citation type="journal article" date="2009" name="Stand. Genomic Sci.">
        <title>Complete genome sequence of Pirellula staleyi type strain (ATCC 27377).</title>
        <authorList>
            <person name="Clum A."/>
            <person name="Tindall B.J."/>
            <person name="Sikorski J."/>
            <person name="Ivanova N."/>
            <person name="Mavrommatis K."/>
            <person name="Lucas S."/>
            <person name="Glavina del Rio T."/>
            <person name="Nolan M."/>
            <person name="Chen F."/>
            <person name="Tice H."/>
            <person name="Pitluck S."/>
            <person name="Cheng J.F."/>
            <person name="Chertkov O."/>
            <person name="Brettin T."/>
            <person name="Han C."/>
            <person name="Detter J.C."/>
            <person name="Kuske C."/>
            <person name="Bruce D."/>
            <person name="Goodwin L."/>
            <person name="Ovchinikova G."/>
            <person name="Pati A."/>
            <person name="Mikhailova N."/>
            <person name="Chen A."/>
            <person name="Palaniappan K."/>
            <person name="Land M."/>
            <person name="Hauser L."/>
            <person name="Chang Y.J."/>
            <person name="Jeffries C.D."/>
            <person name="Chain P."/>
            <person name="Rohde M."/>
            <person name="Goker M."/>
            <person name="Bristow J."/>
            <person name="Eisen J.A."/>
            <person name="Markowitz V."/>
            <person name="Hugenholtz P."/>
            <person name="Kyrpides N.C."/>
            <person name="Klenk H.P."/>
            <person name="Lapidus A."/>
        </authorList>
    </citation>
    <scope>NUCLEOTIDE SEQUENCE [LARGE SCALE GENOMIC DNA]</scope>
    <source>
        <strain evidence="6">ATCC 27377 / DSM 6068 / ICPB 4128</strain>
    </source>
</reference>
<dbReference type="STRING" id="530564.Psta_3377"/>
<evidence type="ECO:0000313" key="6">
    <source>
        <dbReference type="Proteomes" id="UP000001887"/>
    </source>
</evidence>
<dbReference type="GO" id="GO:0005524">
    <property type="term" value="F:ATP binding"/>
    <property type="evidence" value="ECO:0007669"/>
    <property type="project" value="UniProtKB-UniRule"/>
</dbReference>